<sequence length="484" mass="53032">MTSLSLSAYIVLHHMAKAHAARVIKLRWKGEVQRDVPPCFVHNAQDNDSSAKGAGGPICRLPPEIILFIFSIIAEDYPPSLDYDSTIQRLGWITVTHVCNAWRRISIGTAKLWARGLGRLPRALSDFRERAGDAIPVDLTASVKDGQSNEGGVWFSDGEIPLSRIRSIEVNMADTMDSSLTRMLAGGETSALESLVINLNSPGYWILKEYEGPEPLYAPQLRTASLKKNFVPLRAASLTVLSLELKLLGTAAAPFLSVLFTTISYSPSLQALKICHLYAEPEDFEGVTACQQPLHHLESIVLEAFYPLAYSRFLDKLSFPASTMISIASLASPRPPTSILSSVARAIWRDVPPNGLEVGLAKAFLNLAFFSFATDHDAHPDPSLFPSSAKPRAEIRHVRYSLSTELRRVASEVDLSTIVALSIRSAGEDNLARSVEWADVFAVLPGVRTLHLDMAGKLDASIFTVPETRAGELPSLFLPHLERL</sequence>
<comment type="caution">
    <text evidence="1">The sequence shown here is derived from an EMBL/GenBank/DDBJ whole genome shotgun (WGS) entry which is preliminary data.</text>
</comment>
<name>A0ACB8QF67_9AGAM</name>
<organism evidence="1 2">
    <name type="scientific">Vararia minispora EC-137</name>
    <dbReference type="NCBI Taxonomy" id="1314806"/>
    <lineage>
        <taxon>Eukaryota</taxon>
        <taxon>Fungi</taxon>
        <taxon>Dikarya</taxon>
        <taxon>Basidiomycota</taxon>
        <taxon>Agaricomycotina</taxon>
        <taxon>Agaricomycetes</taxon>
        <taxon>Russulales</taxon>
        <taxon>Lachnocladiaceae</taxon>
        <taxon>Vararia</taxon>
    </lineage>
</organism>
<gene>
    <name evidence="1" type="ORF">K488DRAFT_72163</name>
</gene>
<dbReference type="Proteomes" id="UP000814128">
    <property type="component" value="Unassembled WGS sequence"/>
</dbReference>
<evidence type="ECO:0000313" key="2">
    <source>
        <dbReference type="Proteomes" id="UP000814128"/>
    </source>
</evidence>
<reference evidence="1" key="1">
    <citation type="submission" date="2021-02" db="EMBL/GenBank/DDBJ databases">
        <authorList>
            <consortium name="DOE Joint Genome Institute"/>
            <person name="Ahrendt S."/>
            <person name="Looney B.P."/>
            <person name="Miyauchi S."/>
            <person name="Morin E."/>
            <person name="Drula E."/>
            <person name="Courty P.E."/>
            <person name="Chicoki N."/>
            <person name="Fauchery L."/>
            <person name="Kohler A."/>
            <person name="Kuo A."/>
            <person name="Labutti K."/>
            <person name="Pangilinan J."/>
            <person name="Lipzen A."/>
            <person name="Riley R."/>
            <person name="Andreopoulos W."/>
            <person name="He G."/>
            <person name="Johnson J."/>
            <person name="Barry K.W."/>
            <person name="Grigoriev I.V."/>
            <person name="Nagy L."/>
            <person name="Hibbett D."/>
            <person name="Henrissat B."/>
            <person name="Matheny P.B."/>
            <person name="Labbe J."/>
            <person name="Martin F."/>
        </authorList>
    </citation>
    <scope>NUCLEOTIDE SEQUENCE</scope>
    <source>
        <strain evidence="1">EC-137</strain>
    </source>
</reference>
<accession>A0ACB8QF67</accession>
<protein>
    <submittedName>
        <fullName evidence="1">Uncharacterized protein</fullName>
    </submittedName>
</protein>
<evidence type="ECO:0000313" key="1">
    <source>
        <dbReference type="EMBL" id="KAI0030476.1"/>
    </source>
</evidence>
<reference evidence="1" key="2">
    <citation type="journal article" date="2022" name="New Phytol.">
        <title>Evolutionary transition to the ectomycorrhizal habit in the genomes of a hyperdiverse lineage of mushroom-forming fungi.</title>
        <authorList>
            <person name="Looney B."/>
            <person name="Miyauchi S."/>
            <person name="Morin E."/>
            <person name="Drula E."/>
            <person name="Courty P.E."/>
            <person name="Kohler A."/>
            <person name="Kuo A."/>
            <person name="LaButti K."/>
            <person name="Pangilinan J."/>
            <person name="Lipzen A."/>
            <person name="Riley R."/>
            <person name="Andreopoulos W."/>
            <person name="He G."/>
            <person name="Johnson J."/>
            <person name="Nolan M."/>
            <person name="Tritt A."/>
            <person name="Barry K.W."/>
            <person name="Grigoriev I.V."/>
            <person name="Nagy L.G."/>
            <person name="Hibbett D."/>
            <person name="Henrissat B."/>
            <person name="Matheny P.B."/>
            <person name="Labbe J."/>
            <person name="Martin F.M."/>
        </authorList>
    </citation>
    <scope>NUCLEOTIDE SEQUENCE</scope>
    <source>
        <strain evidence="1">EC-137</strain>
    </source>
</reference>
<keyword evidence="2" id="KW-1185">Reference proteome</keyword>
<dbReference type="EMBL" id="MU273620">
    <property type="protein sequence ID" value="KAI0030476.1"/>
    <property type="molecule type" value="Genomic_DNA"/>
</dbReference>
<proteinExistence type="predicted"/>